<feature type="region of interest" description="Disordered" evidence="4">
    <location>
        <begin position="233"/>
        <end position="268"/>
    </location>
</feature>
<organism evidence="6 7">
    <name type="scientific">Paraoerskovia marina</name>
    <dbReference type="NCBI Taxonomy" id="545619"/>
    <lineage>
        <taxon>Bacteria</taxon>
        <taxon>Bacillati</taxon>
        <taxon>Actinomycetota</taxon>
        <taxon>Actinomycetes</taxon>
        <taxon>Micrococcales</taxon>
        <taxon>Cellulomonadaceae</taxon>
        <taxon>Paraoerskovia</taxon>
    </lineage>
</organism>
<comment type="similarity">
    <text evidence="1 3">Belongs to the complex I 30 kDa subunit family.</text>
</comment>
<dbReference type="eggNOG" id="COG0852">
    <property type="taxonomic scope" value="Bacteria"/>
</dbReference>
<evidence type="ECO:0000313" key="7">
    <source>
        <dbReference type="Proteomes" id="UP000185663"/>
    </source>
</evidence>
<feature type="region of interest" description="Disordered" evidence="4">
    <location>
        <begin position="1"/>
        <end position="43"/>
    </location>
</feature>
<keyword evidence="3" id="KW-0874">Quinone</keyword>
<dbReference type="GO" id="GO:0050136">
    <property type="term" value="F:NADH dehydrogenase (quinone) (non-electrogenic) activity"/>
    <property type="evidence" value="ECO:0007669"/>
    <property type="project" value="UniProtKB-UniRule"/>
</dbReference>
<evidence type="ECO:0000259" key="5">
    <source>
        <dbReference type="Pfam" id="PF00329"/>
    </source>
</evidence>
<accession>A0A1H1VHZ6</accession>
<comment type="function">
    <text evidence="3">NDH-1 shuttles electrons from NADH, via FMN and iron-sulfur (Fe-S) centers, to quinones in the respiratory chain. The immediate electron acceptor for the enzyme in this species is believed to be a menaquinone. Couples the redox reaction to proton translocation (for every two electrons transferred, four hydrogen ions are translocated across the cytoplasmic membrane), and thus conserves the redox energy in a proton gradient.</text>
</comment>
<dbReference type="EMBL" id="LT629776">
    <property type="protein sequence ID" value="SDS84373.1"/>
    <property type="molecule type" value="Genomic_DNA"/>
</dbReference>
<keyword evidence="2 3" id="KW-0813">Transport</keyword>
<dbReference type="HAMAP" id="MF_01357">
    <property type="entry name" value="NDH1_NuoC"/>
    <property type="match status" value="1"/>
</dbReference>
<dbReference type="PANTHER" id="PTHR10884:SF14">
    <property type="entry name" value="NADH DEHYDROGENASE [UBIQUINONE] IRON-SULFUR PROTEIN 3, MITOCHONDRIAL"/>
    <property type="match status" value="1"/>
</dbReference>
<dbReference type="NCBIfam" id="NF005856">
    <property type="entry name" value="PRK07785.1"/>
    <property type="match status" value="1"/>
</dbReference>
<keyword evidence="3" id="KW-0472">Membrane</keyword>
<feature type="compositionally biased region" description="Basic and acidic residues" evidence="4">
    <location>
        <begin position="1"/>
        <end position="13"/>
    </location>
</feature>
<evidence type="ECO:0000256" key="2">
    <source>
        <dbReference type="ARBA" id="ARBA00022448"/>
    </source>
</evidence>
<feature type="domain" description="NADH:ubiquinone oxidoreductase 30kDa subunit" evidence="5">
    <location>
        <begin position="126"/>
        <end position="248"/>
    </location>
</feature>
<dbReference type="STRING" id="545619.SAMN04489860_2512"/>
<dbReference type="Gene3D" id="3.30.460.80">
    <property type="entry name" value="NADH:ubiquinone oxidoreductase, 30kDa subunit"/>
    <property type="match status" value="1"/>
</dbReference>
<dbReference type="InterPro" id="IPR010218">
    <property type="entry name" value="NADH_DH_suC"/>
</dbReference>
<dbReference type="NCBIfam" id="TIGR01961">
    <property type="entry name" value="NuoC_fam"/>
    <property type="match status" value="1"/>
</dbReference>
<evidence type="ECO:0000256" key="4">
    <source>
        <dbReference type="SAM" id="MobiDB-lite"/>
    </source>
</evidence>
<keyword evidence="3" id="KW-1278">Translocase</keyword>
<gene>
    <name evidence="3" type="primary">nuoC</name>
    <name evidence="6" type="ORF">SAMN04489860_2512</name>
</gene>
<comment type="catalytic activity">
    <reaction evidence="3">
        <text>a quinone + NADH + 5 H(+)(in) = a quinol + NAD(+) + 4 H(+)(out)</text>
        <dbReference type="Rhea" id="RHEA:57888"/>
        <dbReference type="ChEBI" id="CHEBI:15378"/>
        <dbReference type="ChEBI" id="CHEBI:24646"/>
        <dbReference type="ChEBI" id="CHEBI:57540"/>
        <dbReference type="ChEBI" id="CHEBI:57945"/>
        <dbReference type="ChEBI" id="CHEBI:132124"/>
    </reaction>
</comment>
<dbReference type="EC" id="7.1.1.-" evidence="3"/>
<dbReference type="InterPro" id="IPR001268">
    <property type="entry name" value="NADH_UbQ_OxRdtase_30kDa_su"/>
</dbReference>
<dbReference type="GO" id="GO:0008137">
    <property type="term" value="F:NADH dehydrogenase (ubiquinone) activity"/>
    <property type="evidence" value="ECO:0007669"/>
    <property type="project" value="InterPro"/>
</dbReference>
<keyword evidence="3" id="KW-0520">NAD</keyword>
<proteinExistence type="inferred from homology"/>
<dbReference type="AlphaFoldDB" id="A0A1H1VHZ6"/>
<dbReference type="Proteomes" id="UP000185663">
    <property type="component" value="Chromosome I"/>
</dbReference>
<feature type="compositionally biased region" description="Polar residues" evidence="4">
    <location>
        <begin position="31"/>
        <end position="43"/>
    </location>
</feature>
<evidence type="ECO:0000256" key="3">
    <source>
        <dbReference type="HAMAP-Rule" id="MF_01357"/>
    </source>
</evidence>
<sequence>MSENDKPSGRDEAPVGPPPQAAPHVDEAQGPRQNELVSGSEGRSTLEVVEVREGMFGAHGAGDTSGYGGLRRPVAMPGAATRPYGSWFDEAVDLLAEVLEEQGLPLSTALEFVVVDPPGDHAELTLHVRREYLVQVCQALRDDQDLRFELSLGVSGVHFPHDTNRELHAVYHLTSITHGRRLRLEVSVPDVDPHIPSTTSVYPTNDWHERETWDFFGIVFDGHPALARIEMPDDWPGHPQRKDYPLGGIPVEYKGATVPPADQRRSYS</sequence>
<keyword evidence="3" id="KW-1003">Cell membrane</keyword>
<dbReference type="OrthoDB" id="9803286at2"/>
<comment type="subunit">
    <text evidence="3">NDH-1 is composed of 14 different subunits. Subunits NuoB, C, D, E, F, and G constitute the peripheral sector of the complex.</text>
</comment>
<dbReference type="InterPro" id="IPR037232">
    <property type="entry name" value="NADH_quin_OxRdtase_su_C/D-like"/>
</dbReference>
<keyword evidence="7" id="KW-1185">Reference proteome</keyword>
<evidence type="ECO:0000256" key="1">
    <source>
        <dbReference type="ARBA" id="ARBA00007569"/>
    </source>
</evidence>
<name>A0A1H1VHZ6_9CELL</name>
<protein>
    <recommendedName>
        <fullName evidence="3">NADH-quinone oxidoreductase subunit C</fullName>
        <ecNumber evidence="3">7.1.1.-</ecNumber>
    </recommendedName>
    <alternativeName>
        <fullName evidence="3">NADH dehydrogenase I subunit C</fullName>
    </alternativeName>
    <alternativeName>
        <fullName evidence="3">NDH-1 subunit C</fullName>
    </alternativeName>
</protein>
<dbReference type="PANTHER" id="PTHR10884">
    <property type="entry name" value="NADH DEHYDROGENASE UBIQUINONE IRON-SULFUR PROTEIN 3"/>
    <property type="match status" value="1"/>
</dbReference>
<dbReference type="Pfam" id="PF00329">
    <property type="entry name" value="Complex1_30kDa"/>
    <property type="match status" value="1"/>
</dbReference>
<reference evidence="6 7" key="1">
    <citation type="submission" date="2016-10" db="EMBL/GenBank/DDBJ databases">
        <authorList>
            <person name="de Groot N.N."/>
        </authorList>
    </citation>
    <scope>NUCLEOTIDE SEQUENCE [LARGE SCALE GENOMIC DNA]</scope>
    <source>
        <strain evidence="6 7">DSM 22126</strain>
    </source>
</reference>
<dbReference type="SUPFAM" id="SSF143243">
    <property type="entry name" value="Nqo5-like"/>
    <property type="match status" value="1"/>
</dbReference>
<dbReference type="GO" id="GO:0005886">
    <property type="term" value="C:plasma membrane"/>
    <property type="evidence" value="ECO:0007669"/>
    <property type="project" value="UniProtKB-SubCell"/>
</dbReference>
<dbReference type="GO" id="GO:0048038">
    <property type="term" value="F:quinone binding"/>
    <property type="evidence" value="ECO:0007669"/>
    <property type="project" value="UniProtKB-KW"/>
</dbReference>
<comment type="subcellular location">
    <subcellularLocation>
        <location evidence="3">Cell membrane</location>
        <topology evidence="3">Peripheral membrane protein</topology>
        <orientation evidence="3">Cytoplasmic side</orientation>
    </subcellularLocation>
</comment>
<evidence type="ECO:0000313" key="6">
    <source>
        <dbReference type="EMBL" id="SDS84373.1"/>
    </source>
</evidence>